<dbReference type="InterPro" id="IPR016155">
    <property type="entry name" value="Mopterin_synth/thiamin_S_b"/>
</dbReference>
<dbReference type="KEGG" id="sta:STHERM_c01480"/>
<dbReference type="Gene3D" id="3.10.20.30">
    <property type="match status" value="1"/>
</dbReference>
<dbReference type="SUPFAM" id="SSF54285">
    <property type="entry name" value="MoaD/ThiS"/>
    <property type="match status" value="1"/>
</dbReference>
<dbReference type="PANTHER" id="PTHR34472">
    <property type="entry name" value="SULFUR CARRIER PROTEIN THIS"/>
    <property type="match status" value="1"/>
</dbReference>
<dbReference type="InterPro" id="IPR010035">
    <property type="entry name" value="Thi_S"/>
</dbReference>
<dbReference type="PANTHER" id="PTHR34472:SF1">
    <property type="entry name" value="SULFUR CARRIER PROTEIN THIS"/>
    <property type="match status" value="1"/>
</dbReference>
<dbReference type="Proteomes" id="UP000001296">
    <property type="component" value="Chromosome"/>
</dbReference>
<proteinExistence type="predicted"/>
<dbReference type="NCBIfam" id="TIGR01683">
    <property type="entry name" value="thiS"/>
    <property type="match status" value="1"/>
</dbReference>
<dbReference type="RefSeq" id="WP_013312965.1">
    <property type="nucleotide sequence ID" value="NC_014484.1"/>
</dbReference>
<dbReference type="InterPro" id="IPR012675">
    <property type="entry name" value="Beta-grasp_dom_sf"/>
</dbReference>
<name>E0RNC4_WINT6</name>
<reference evidence="1 2" key="2">
    <citation type="journal article" date="2010" name="J. Bacteriol.">
        <title>Genome sequence of the polysaccharide-degrading, thermophilic anaerobe Spirochaeta thermophila DSM 6192.</title>
        <authorList>
            <person name="Angelov A."/>
            <person name="Liebl S."/>
            <person name="Ballschmiter M."/>
            <person name="Bomeke M."/>
            <person name="Lehmann R."/>
            <person name="Liesegang H."/>
            <person name="Daniel R."/>
            <person name="Liebl W."/>
        </authorList>
    </citation>
    <scope>NUCLEOTIDE SEQUENCE [LARGE SCALE GENOMIC DNA]</scope>
    <source>
        <strain evidence="2">ATCC 49972 / DSM 6192 / RI 19.B1</strain>
    </source>
</reference>
<dbReference type="AlphaFoldDB" id="E0RNC4"/>
<dbReference type="InterPro" id="IPR003749">
    <property type="entry name" value="ThiS/MoaD-like"/>
</dbReference>
<evidence type="ECO:0008006" key="3">
    <source>
        <dbReference type="Google" id="ProtNLM"/>
    </source>
</evidence>
<gene>
    <name evidence="1" type="ordered locus">STHERM_c01480</name>
</gene>
<dbReference type="CDD" id="cd00565">
    <property type="entry name" value="Ubl_ThiS"/>
    <property type="match status" value="1"/>
</dbReference>
<dbReference type="PaxDb" id="665571-STHERM_c01480"/>
<dbReference type="eggNOG" id="COG2104">
    <property type="taxonomic scope" value="Bacteria"/>
</dbReference>
<protein>
    <recommendedName>
        <fullName evidence="3">Thiamine biosynthesis protein ThiS</fullName>
    </recommendedName>
</protein>
<organism evidence="1 2">
    <name type="scientific">Winmispira thermophila (strain ATCC 49972 / DSM 6192 / RI 19.B1)</name>
    <name type="common">Spirochaeta thermophila</name>
    <dbReference type="NCBI Taxonomy" id="665571"/>
    <lineage>
        <taxon>Bacteria</taxon>
        <taxon>Pseudomonadati</taxon>
        <taxon>Spirochaetota</taxon>
        <taxon>Spirochaetia</taxon>
        <taxon>Winmispirales</taxon>
        <taxon>Winmispiraceae</taxon>
        <taxon>Winmispira</taxon>
    </lineage>
</organism>
<dbReference type="EMBL" id="CP001698">
    <property type="protein sequence ID" value="ADN01124.1"/>
    <property type="molecule type" value="Genomic_DNA"/>
</dbReference>
<reference key="1">
    <citation type="submission" date="2009-08" db="EMBL/GenBank/DDBJ databases">
        <title>The genome sequence of Spirochaeta thermophila DSM6192.</title>
        <authorList>
            <person name="Angelov A."/>
            <person name="Mientus M."/>
            <person name="Wittenberg S."/>
            <person name="Lehmann R."/>
            <person name="Liesegang H."/>
            <person name="Daniel R."/>
            <person name="Liebl W."/>
        </authorList>
    </citation>
    <scope>NUCLEOTIDE SEQUENCE</scope>
    <source>
        <strain>DSM 6192</strain>
    </source>
</reference>
<evidence type="ECO:0000313" key="2">
    <source>
        <dbReference type="Proteomes" id="UP000001296"/>
    </source>
</evidence>
<accession>E0RNC4</accession>
<dbReference type="HOGENOM" id="CLU_174611_3_4_12"/>
<sequence>MRLIVNGERLETGATTVGGLLEERGILPERVVVELEGRIVPREEFERTPLSEGMRVEIISFVGGG</sequence>
<evidence type="ECO:0000313" key="1">
    <source>
        <dbReference type="EMBL" id="ADN01124.1"/>
    </source>
</evidence>
<dbReference type="Pfam" id="PF02597">
    <property type="entry name" value="ThiS"/>
    <property type="match status" value="1"/>
</dbReference>